<keyword evidence="8" id="KW-1133">Transmembrane helix</keyword>
<feature type="transmembrane region" description="Helical" evidence="8">
    <location>
        <begin position="12"/>
        <end position="31"/>
    </location>
</feature>
<keyword evidence="2 7" id="KW-0813">Transport</keyword>
<evidence type="ECO:0000313" key="11">
    <source>
        <dbReference type="Proteomes" id="UP000005283"/>
    </source>
</evidence>
<evidence type="ECO:0000256" key="3">
    <source>
        <dbReference type="ARBA" id="ARBA00022452"/>
    </source>
</evidence>
<protein>
    <submittedName>
        <fullName evidence="10">TonB-linked outer membrane protein, SusC/RagA family</fullName>
    </submittedName>
</protein>
<dbReference type="SUPFAM" id="SSF49464">
    <property type="entry name" value="Carboxypeptidase regulatory domain-like"/>
    <property type="match status" value="1"/>
</dbReference>
<keyword evidence="5 7" id="KW-0472">Membrane</keyword>
<evidence type="ECO:0000256" key="1">
    <source>
        <dbReference type="ARBA" id="ARBA00004571"/>
    </source>
</evidence>
<dbReference type="PROSITE" id="PS52016">
    <property type="entry name" value="TONB_DEPENDENT_REC_3"/>
    <property type="match status" value="1"/>
</dbReference>
<dbReference type="STRING" id="679190.HMPREF0650_2194"/>
<keyword evidence="4 7" id="KW-0812">Transmembrane</keyword>
<gene>
    <name evidence="10" type="ORF">HMPREF0650_2194</name>
</gene>
<sequence>MAIKMNQTNDSCSIQFGRILSLCVFLLLWYIPLGAQQIIPIRGTVFSADDKEPLTGVSVHVEGASAGAVTDIDGNFVLKTALPARLKFSYVGFQAATIEVQENNPVKLFMKPDTHSLDEVMVVGYGVQKKKLVTGATVQVKGDDIAKLNTVNVLGALQSQAPGVNIISSSGMPGEGFKVTIRGLGTTGSAEPLYIIDGVTGGDINALNPGDIESIDVLKDAASAAIYGSRAANGVILVTTKQGRKGKPQISYDGYVGWQNVYRMPDLLNAQEYASIMNEARYMDGLSAFDFAALVPDWDKIKSGEWKGTNWLDEALNKNAIVSDQSLNIVGGTDQSTYSLGLSYTEQNGIIGKPVAPVYRRYNARINSDYILIKSGNLNVLSVGENLTYSYSERSGINIGSMWNNDIRNLLHSSPFLPNLNSDGSYHYAIPWESREPNPIGLMDYTGGQNFSKTHGLQVNFYAQLELMKGLRLKSNFGYKLSASTDRSFIPQYKLASNSFATENQVDQSLNTGNALLWENTLSYKAKFGKHSIDALVGQSLEKNGMGEGIYGSNYNSIFGDFKHAYLSNTPVVTGRSQISGWPWGIGKLASFFGRMNYDYDGKYMITTVIRADGSSNFARGHRWGCFPSVSAGWIASEEPWFQPARKLIDYLKFRASWGQNGNQDIPAFQYLSTISFSDADYVFGTNKTAIVKGAYPDILANKDLTWETSEQLNLGIDARFLTNRLGLIFDFYIKNTVDWLVEAPILDSYGTGAPFINGGDVRNSGIELSLDWNDRIGNLKYNVNWNMAYNKNEVTHIANSEGIIHGANNILSYQTTEIYRAQEGYPIGYFYGYQTAGIFQTEEQIKAYDGAKLEGTRPGDIIWVDRNKDDVIDEHDQGMIGNPHPDVTVGFGLAASYKGFDLSATLHGAFGHQIMKSYRSFVDYPRQNYTSRIFGRWHGPGSSNRIPRLTTGTSPNWQFVSDLYMENADYIRLKNVTLGYDFKQLFKHIPLQQLRLYFTLENPFTITGYSGMDPEVGYGGYETWVSGVDVGSYPTPRTVIVGVNVKF</sequence>
<comment type="subcellular location">
    <subcellularLocation>
        <location evidence="1 7">Cell outer membrane</location>
        <topology evidence="1 7">Multi-pass membrane protein</topology>
    </subcellularLocation>
</comment>
<evidence type="ECO:0000256" key="8">
    <source>
        <dbReference type="SAM" id="Phobius"/>
    </source>
</evidence>
<dbReference type="GO" id="GO:0009279">
    <property type="term" value="C:cell outer membrane"/>
    <property type="evidence" value="ECO:0007669"/>
    <property type="project" value="UniProtKB-SubCell"/>
</dbReference>
<keyword evidence="11" id="KW-1185">Reference proteome</keyword>
<evidence type="ECO:0000313" key="10">
    <source>
        <dbReference type="EMBL" id="EFA92173.1"/>
    </source>
</evidence>
<dbReference type="RefSeq" id="WP_004349063.1">
    <property type="nucleotide sequence ID" value="NZ_ADEG01000049.1"/>
</dbReference>
<reference evidence="10 11" key="1">
    <citation type="submission" date="2009-12" db="EMBL/GenBank/DDBJ databases">
        <title>Genome Sequence of Prevotella buccalis ATCC 35310.</title>
        <authorList>
            <person name="Durkin A.S."/>
            <person name="Madupu R."/>
            <person name="Torralba M."/>
            <person name="Methe B."/>
            <person name="Sutton G."/>
            <person name="Strausberg R.L."/>
            <person name="Nelson K.E."/>
        </authorList>
    </citation>
    <scope>NUCLEOTIDE SEQUENCE [LARGE SCALE GENOMIC DNA]</scope>
    <source>
        <strain evidence="10 11">ATCC 35310</strain>
    </source>
</reference>
<comment type="caution">
    <text evidence="10">The sequence shown here is derived from an EMBL/GenBank/DDBJ whole genome shotgun (WGS) entry which is preliminary data.</text>
</comment>
<dbReference type="Gene3D" id="2.170.130.10">
    <property type="entry name" value="TonB-dependent receptor, plug domain"/>
    <property type="match status" value="1"/>
</dbReference>
<dbReference type="NCBIfam" id="TIGR04057">
    <property type="entry name" value="SusC_RagA_signa"/>
    <property type="match status" value="1"/>
</dbReference>
<dbReference type="Pfam" id="PF07715">
    <property type="entry name" value="Plug"/>
    <property type="match status" value="1"/>
</dbReference>
<evidence type="ECO:0000256" key="5">
    <source>
        <dbReference type="ARBA" id="ARBA00023136"/>
    </source>
</evidence>
<dbReference type="InterPro" id="IPR039426">
    <property type="entry name" value="TonB-dep_rcpt-like"/>
</dbReference>
<dbReference type="Pfam" id="PF13715">
    <property type="entry name" value="CarbopepD_reg_2"/>
    <property type="match status" value="1"/>
</dbReference>
<evidence type="ECO:0000256" key="4">
    <source>
        <dbReference type="ARBA" id="ARBA00022692"/>
    </source>
</evidence>
<dbReference type="Gene3D" id="2.60.40.1120">
    <property type="entry name" value="Carboxypeptidase-like, regulatory domain"/>
    <property type="match status" value="1"/>
</dbReference>
<dbReference type="eggNOG" id="COG4206">
    <property type="taxonomic scope" value="Bacteria"/>
</dbReference>
<organism evidence="10 11">
    <name type="scientific">Hoylesella buccalis ATCC 35310</name>
    <dbReference type="NCBI Taxonomy" id="679190"/>
    <lineage>
        <taxon>Bacteria</taxon>
        <taxon>Pseudomonadati</taxon>
        <taxon>Bacteroidota</taxon>
        <taxon>Bacteroidia</taxon>
        <taxon>Bacteroidales</taxon>
        <taxon>Prevotellaceae</taxon>
        <taxon>Hoylesella</taxon>
    </lineage>
</organism>
<proteinExistence type="inferred from homology"/>
<dbReference type="InterPro" id="IPR036942">
    <property type="entry name" value="Beta-barrel_TonB_sf"/>
</dbReference>
<evidence type="ECO:0000259" key="9">
    <source>
        <dbReference type="Pfam" id="PF07715"/>
    </source>
</evidence>
<dbReference type="InterPro" id="IPR023996">
    <property type="entry name" value="TonB-dep_OMP_SusC/RagA"/>
</dbReference>
<keyword evidence="3 7" id="KW-1134">Transmembrane beta strand</keyword>
<accession>D1W5K2</accession>
<dbReference type="Proteomes" id="UP000005283">
    <property type="component" value="Unassembled WGS sequence"/>
</dbReference>
<dbReference type="InterPro" id="IPR037066">
    <property type="entry name" value="Plug_dom_sf"/>
</dbReference>
<evidence type="ECO:0000256" key="6">
    <source>
        <dbReference type="ARBA" id="ARBA00023237"/>
    </source>
</evidence>
<dbReference type="InterPro" id="IPR012910">
    <property type="entry name" value="Plug_dom"/>
</dbReference>
<evidence type="ECO:0000256" key="7">
    <source>
        <dbReference type="PROSITE-ProRule" id="PRU01360"/>
    </source>
</evidence>
<dbReference type="InterPro" id="IPR008969">
    <property type="entry name" value="CarboxyPept-like_regulatory"/>
</dbReference>
<dbReference type="InterPro" id="IPR023997">
    <property type="entry name" value="TonB-dep_OMP_SusC/RagA_CS"/>
</dbReference>
<name>D1W5K2_9BACT</name>
<dbReference type="Gene3D" id="2.40.170.20">
    <property type="entry name" value="TonB-dependent receptor, beta-barrel domain"/>
    <property type="match status" value="1"/>
</dbReference>
<keyword evidence="6 7" id="KW-0998">Cell outer membrane</keyword>
<dbReference type="AlphaFoldDB" id="D1W5K2"/>
<dbReference type="EMBL" id="ADEG01000049">
    <property type="protein sequence ID" value="EFA92173.1"/>
    <property type="molecule type" value="Genomic_DNA"/>
</dbReference>
<dbReference type="NCBIfam" id="TIGR04056">
    <property type="entry name" value="OMP_RagA_SusC"/>
    <property type="match status" value="1"/>
</dbReference>
<dbReference type="SUPFAM" id="SSF56935">
    <property type="entry name" value="Porins"/>
    <property type="match status" value="1"/>
</dbReference>
<evidence type="ECO:0000256" key="2">
    <source>
        <dbReference type="ARBA" id="ARBA00022448"/>
    </source>
</evidence>
<comment type="similarity">
    <text evidence="7">Belongs to the TonB-dependent receptor family.</text>
</comment>
<feature type="domain" description="TonB-dependent receptor plug" evidence="9">
    <location>
        <begin position="133"/>
        <end position="235"/>
    </location>
</feature>